<reference evidence="1 2" key="1">
    <citation type="submission" date="2022-05" db="EMBL/GenBank/DDBJ databases">
        <authorList>
            <consortium name="Genoscope - CEA"/>
            <person name="William W."/>
        </authorList>
    </citation>
    <scope>NUCLEOTIDE SEQUENCE [LARGE SCALE GENOMIC DNA]</scope>
</reference>
<evidence type="ECO:0000313" key="2">
    <source>
        <dbReference type="Proteomes" id="UP001159427"/>
    </source>
</evidence>
<name>A0ABN8PLH8_9CNID</name>
<keyword evidence="2" id="KW-1185">Reference proteome</keyword>
<dbReference type="InterPro" id="IPR011029">
    <property type="entry name" value="DEATH-like_dom_sf"/>
</dbReference>
<dbReference type="SUPFAM" id="SSF47986">
    <property type="entry name" value="DEATH domain"/>
    <property type="match status" value="1"/>
</dbReference>
<protein>
    <submittedName>
        <fullName evidence="1">Uncharacterized protein</fullName>
    </submittedName>
</protein>
<proteinExistence type="predicted"/>
<sequence>METWEVQHLSRQANEDLSHALEKPTLNWEDLMRSNTFASIYSANDIKKIRMTGCHPAKALIEDLDSRKISLKVLRRGLFEIGNRKAISIIEKGTLLVWPALK</sequence>
<dbReference type="EMBL" id="CALNXI010000910">
    <property type="protein sequence ID" value="CAH3146410.1"/>
    <property type="molecule type" value="Genomic_DNA"/>
</dbReference>
<gene>
    <name evidence="1" type="ORF">PEVE_00043937</name>
</gene>
<evidence type="ECO:0000313" key="1">
    <source>
        <dbReference type="EMBL" id="CAH3146410.1"/>
    </source>
</evidence>
<dbReference type="Proteomes" id="UP001159427">
    <property type="component" value="Unassembled WGS sequence"/>
</dbReference>
<accession>A0ABN8PLH8</accession>
<organism evidence="1 2">
    <name type="scientific">Porites evermanni</name>
    <dbReference type="NCBI Taxonomy" id="104178"/>
    <lineage>
        <taxon>Eukaryota</taxon>
        <taxon>Metazoa</taxon>
        <taxon>Cnidaria</taxon>
        <taxon>Anthozoa</taxon>
        <taxon>Hexacorallia</taxon>
        <taxon>Scleractinia</taxon>
        <taxon>Fungiina</taxon>
        <taxon>Poritidae</taxon>
        <taxon>Porites</taxon>
    </lineage>
</organism>
<comment type="caution">
    <text evidence="1">The sequence shown here is derived from an EMBL/GenBank/DDBJ whole genome shotgun (WGS) entry which is preliminary data.</text>
</comment>